<name>A0A8D8U0L2_9HEMI</name>
<sequence length="135" mass="15226">MSQAIVNPLLLFPMYKFLLIFPSPQKLANLYTRIMIYPTGLDKENTCCTIKREASARNLKRITRKGCPSLIVIMIAGRKFYRVDQENLAIVTPLACTNPTTISPLTKTLEIILCYVVSPVYFGDLEVPTGKERKA</sequence>
<reference evidence="1" key="1">
    <citation type="submission" date="2021-05" db="EMBL/GenBank/DDBJ databases">
        <authorList>
            <person name="Alioto T."/>
            <person name="Alioto T."/>
            <person name="Gomez Garrido J."/>
        </authorList>
    </citation>
    <scope>NUCLEOTIDE SEQUENCE</scope>
</reference>
<dbReference type="EMBL" id="HBUF01324340">
    <property type="protein sequence ID" value="CAG6695602.1"/>
    <property type="molecule type" value="Transcribed_RNA"/>
</dbReference>
<accession>A0A8D8U0L2</accession>
<dbReference type="AlphaFoldDB" id="A0A8D8U0L2"/>
<evidence type="ECO:0000313" key="1">
    <source>
        <dbReference type="EMBL" id="CAG6695602.1"/>
    </source>
</evidence>
<organism evidence="1">
    <name type="scientific">Cacopsylla melanoneura</name>
    <dbReference type="NCBI Taxonomy" id="428564"/>
    <lineage>
        <taxon>Eukaryota</taxon>
        <taxon>Metazoa</taxon>
        <taxon>Ecdysozoa</taxon>
        <taxon>Arthropoda</taxon>
        <taxon>Hexapoda</taxon>
        <taxon>Insecta</taxon>
        <taxon>Pterygota</taxon>
        <taxon>Neoptera</taxon>
        <taxon>Paraneoptera</taxon>
        <taxon>Hemiptera</taxon>
        <taxon>Sternorrhyncha</taxon>
        <taxon>Psylloidea</taxon>
        <taxon>Psyllidae</taxon>
        <taxon>Psyllinae</taxon>
        <taxon>Cacopsylla</taxon>
    </lineage>
</organism>
<protein>
    <submittedName>
        <fullName evidence="1">Uncharacterized protein</fullName>
    </submittedName>
</protein>
<proteinExistence type="predicted"/>